<evidence type="ECO:0000259" key="1">
    <source>
        <dbReference type="Pfam" id="PF00656"/>
    </source>
</evidence>
<keyword evidence="3" id="KW-1185">Reference proteome</keyword>
<feature type="domain" description="Peptidase C14 caspase" evidence="1">
    <location>
        <begin position="15"/>
        <end position="244"/>
    </location>
</feature>
<proteinExistence type="predicted"/>
<dbReference type="GO" id="GO:0004197">
    <property type="term" value="F:cysteine-type endopeptidase activity"/>
    <property type="evidence" value="ECO:0007669"/>
    <property type="project" value="InterPro"/>
</dbReference>
<dbReference type="GO" id="GO:0006508">
    <property type="term" value="P:proteolysis"/>
    <property type="evidence" value="ECO:0007669"/>
    <property type="project" value="InterPro"/>
</dbReference>
<protein>
    <recommendedName>
        <fullName evidence="1">Peptidase C14 caspase domain-containing protein</fullName>
    </recommendedName>
</protein>
<dbReference type="AlphaFoldDB" id="A0A090DH59"/>
<reference evidence="3" key="1">
    <citation type="submission" date="2014-08" db="EMBL/GenBank/DDBJ databases">
        <authorList>
            <person name="Moulin L."/>
        </authorList>
    </citation>
    <scope>NUCLEOTIDE SEQUENCE [LARGE SCALE GENOMIC DNA]</scope>
</reference>
<dbReference type="Proteomes" id="UP000045285">
    <property type="component" value="Unassembled WGS sequence"/>
</dbReference>
<evidence type="ECO:0000313" key="3">
    <source>
        <dbReference type="Proteomes" id="UP000045285"/>
    </source>
</evidence>
<evidence type="ECO:0000313" key="2">
    <source>
        <dbReference type="EMBL" id="CDX12599.1"/>
    </source>
</evidence>
<sequence>MTTIYLRPGDAPQTHAFIIGCGRFPNLSANGSANRVATAAGARAVVRFLLDKADSLVAPLGSIEVLLSDPAQNAGQDTLDLGAIAHDPRINDVVERANEANYQTAGDRWIGRCRPGDHMFFYMASHGVTDSDTTAVAVLEDIRSVNHRPWAQSINITQLASALPTLQADGCWVFLDACQEIIPAIFQQINGAQSPALITPDITALTRRRTSSVSLAGSRLGTSAWAPTDGAPPFFTQALLEGLSGASVEFVNPDGWVVTGQQILFTLERIANAALNNPNLQTESLTQFNRDVKLLRVADPQIPVVVRTAVETHMLAAVSVTANDGNGRIYTRNDAEMAWRFRVDPDLARYTTSAQFAGGNPVYQDQVFIAAPPAQIVELVE</sequence>
<dbReference type="InterPro" id="IPR011600">
    <property type="entry name" value="Pept_C14_caspase"/>
</dbReference>
<dbReference type="PROSITE" id="PS51257">
    <property type="entry name" value="PROKAR_LIPOPROTEIN"/>
    <property type="match status" value="1"/>
</dbReference>
<dbReference type="EMBL" id="CCMZ01000004">
    <property type="protein sequence ID" value="CDX12599.1"/>
    <property type="molecule type" value="Genomic_DNA"/>
</dbReference>
<gene>
    <name evidence="2" type="ORF">MPL3356_120065</name>
</gene>
<organism evidence="2 3">
    <name type="scientific">Mesorhizobium plurifarium</name>
    <dbReference type="NCBI Taxonomy" id="69974"/>
    <lineage>
        <taxon>Bacteria</taxon>
        <taxon>Pseudomonadati</taxon>
        <taxon>Pseudomonadota</taxon>
        <taxon>Alphaproteobacteria</taxon>
        <taxon>Hyphomicrobiales</taxon>
        <taxon>Phyllobacteriaceae</taxon>
        <taxon>Mesorhizobium</taxon>
    </lineage>
</organism>
<dbReference type="Gene3D" id="3.40.50.1460">
    <property type="match status" value="1"/>
</dbReference>
<dbReference type="Pfam" id="PF00656">
    <property type="entry name" value="Peptidase_C14"/>
    <property type="match status" value="1"/>
</dbReference>
<accession>A0A090DH59</accession>
<name>A0A090DH59_MESPL</name>